<keyword evidence="2" id="KW-1185">Reference proteome</keyword>
<dbReference type="RefSeq" id="WP_265985784.1">
    <property type="nucleotide sequence ID" value="NZ_JAPHAV010000008.1"/>
</dbReference>
<evidence type="ECO:0000313" key="2">
    <source>
        <dbReference type="Proteomes" id="UP001301216"/>
    </source>
</evidence>
<dbReference type="EMBL" id="JAPHAV010000008">
    <property type="protein sequence ID" value="MCX2698111.1"/>
    <property type="molecule type" value="Genomic_DNA"/>
</dbReference>
<gene>
    <name evidence="1" type="ORF">OPR82_15265</name>
</gene>
<organism evidence="1 2">
    <name type="scientific">Ochrobactrum chromiisoli</name>
    <dbReference type="NCBI Taxonomy" id="2993941"/>
    <lineage>
        <taxon>Bacteria</taxon>
        <taxon>Pseudomonadati</taxon>
        <taxon>Pseudomonadota</taxon>
        <taxon>Alphaproteobacteria</taxon>
        <taxon>Hyphomicrobiales</taxon>
        <taxon>Brucellaceae</taxon>
        <taxon>Brucella/Ochrobactrum group</taxon>
        <taxon>Ochrobactrum</taxon>
    </lineage>
</organism>
<name>A0ABT3QR63_9HYPH</name>
<protein>
    <submittedName>
        <fullName evidence="1">Uncharacterized protein</fullName>
    </submittedName>
</protein>
<dbReference type="Proteomes" id="UP001301216">
    <property type="component" value="Unassembled WGS sequence"/>
</dbReference>
<reference evidence="1 2" key="1">
    <citation type="submission" date="2022-11" db="EMBL/GenBank/DDBJ databases">
        <title>Brucella sp. YY2X, whole genome shotgun sequencing project.</title>
        <authorList>
            <person name="Yang Y."/>
        </authorList>
    </citation>
    <scope>NUCLEOTIDE SEQUENCE [LARGE SCALE GENOMIC DNA]</scope>
    <source>
        <strain evidence="1 2">YY2X</strain>
    </source>
</reference>
<sequence length="54" mass="6316">MLYQKELFGGGKVEAVLSKRFEYTNDVVFDLEDFAVAEEVQKRLRFGDNDFHTL</sequence>
<comment type="caution">
    <text evidence="1">The sequence shown here is derived from an EMBL/GenBank/DDBJ whole genome shotgun (WGS) entry which is preliminary data.</text>
</comment>
<proteinExistence type="predicted"/>
<evidence type="ECO:0000313" key="1">
    <source>
        <dbReference type="EMBL" id="MCX2698111.1"/>
    </source>
</evidence>
<accession>A0ABT3QR63</accession>